<reference evidence="1" key="2">
    <citation type="journal article" date="2015" name="Fish Shellfish Immunol.">
        <title>Early steps in the European eel (Anguilla anguilla)-Vibrio vulnificus interaction in the gills: Role of the RtxA13 toxin.</title>
        <authorList>
            <person name="Callol A."/>
            <person name="Pajuelo D."/>
            <person name="Ebbesson L."/>
            <person name="Teles M."/>
            <person name="MacKenzie S."/>
            <person name="Amaro C."/>
        </authorList>
    </citation>
    <scope>NUCLEOTIDE SEQUENCE</scope>
</reference>
<dbReference type="EMBL" id="GBXM01089475">
    <property type="protein sequence ID" value="JAH19102.1"/>
    <property type="molecule type" value="Transcribed_RNA"/>
</dbReference>
<proteinExistence type="predicted"/>
<sequence length="44" mass="5222">MLGDIVHFECIELPMINVFKNITDMLLLHFVQRPLFNLFRGWCG</sequence>
<organism evidence="1">
    <name type="scientific">Anguilla anguilla</name>
    <name type="common">European freshwater eel</name>
    <name type="synonym">Muraena anguilla</name>
    <dbReference type="NCBI Taxonomy" id="7936"/>
    <lineage>
        <taxon>Eukaryota</taxon>
        <taxon>Metazoa</taxon>
        <taxon>Chordata</taxon>
        <taxon>Craniata</taxon>
        <taxon>Vertebrata</taxon>
        <taxon>Euteleostomi</taxon>
        <taxon>Actinopterygii</taxon>
        <taxon>Neopterygii</taxon>
        <taxon>Teleostei</taxon>
        <taxon>Anguilliformes</taxon>
        <taxon>Anguillidae</taxon>
        <taxon>Anguilla</taxon>
    </lineage>
</organism>
<evidence type="ECO:0000313" key="1">
    <source>
        <dbReference type="EMBL" id="JAH19102.1"/>
    </source>
</evidence>
<protein>
    <submittedName>
        <fullName evidence="1">Uncharacterized protein</fullName>
    </submittedName>
</protein>
<dbReference type="AlphaFoldDB" id="A0A0E9QRN7"/>
<accession>A0A0E9QRN7</accession>
<name>A0A0E9QRN7_ANGAN</name>
<reference evidence="1" key="1">
    <citation type="submission" date="2014-11" db="EMBL/GenBank/DDBJ databases">
        <authorList>
            <person name="Amaro Gonzalez C."/>
        </authorList>
    </citation>
    <scope>NUCLEOTIDE SEQUENCE</scope>
</reference>